<feature type="compositionally biased region" description="Low complexity" evidence="7">
    <location>
        <begin position="1427"/>
        <end position="1496"/>
    </location>
</feature>
<feature type="domain" description="WSC" evidence="8">
    <location>
        <begin position="1574"/>
        <end position="1672"/>
    </location>
</feature>
<dbReference type="InterPro" id="IPR051836">
    <property type="entry name" value="Kremen_rcpt"/>
</dbReference>
<keyword evidence="3" id="KW-0732">Signal</keyword>
<keyword evidence="4" id="KW-1133">Transmembrane helix</keyword>
<feature type="compositionally biased region" description="Low complexity" evidence="7">
    <location>
        <begin position="1513"/>
        <end position="1562"/>
    </location>
</feature>
<keyword evidence="10" id="KW-1185">Reference proteome</keyword>
<dbReference type="SUPFAM" id="SSF50998">
    <property type="entry name" value="Quinoprotein alcohol dehydrogenase-like"/>
    <property type="match status" value="1"/>
</dbReference>
<keyword evidence="6" id="KW-0325">Glycoprotein</keyword>
<feature type="domain" description="WSC" evidence="8">
    <location>
        <begin position="1146"/>
        <end position="1238"/>
    </location>
</feature>
<evidence type="ECO:0000259" key="8">
    <source>
        <dbReference type="PROSITE" id="PS51212"/>
    </source>
</evidence>
<sequence length="1684" mass="176812">MPRHGSQVGSSPRLPVPDDNEHHKSIVKAEGDPESPESVYAGSRAWAQTLDDWTMYATIQAQLLRHQSGGWVAMVLLFHLFAGCCHHKPTSRPFESASEFVVVAMVALRALLVTATTFMGLVNGVADTDTITWGGDNSRAGYQTNHNMDPTVVASNQFGQLFRTKLPGTFDGQAEQVFSQPLVYTPSGSVKQYVYFATAQNNVYKLDAKTGQIVASRNLHIPFLTADLDGCVDINPTVGVISTGVIDPATDTLYLTAKTYLDQKVAGAQGRPNGRYYAHALDVNDLSERPNFPVDLEGLIASNTGERTFQGGIHLQRPALLHTGNFIYAGFASHCVQYNFTGWIIGWDKTSGKIVEKWATEGQGVPNTIKGGGIWMSGGGIASDDKGSMFLATGNGYASQLADVPVGGFNPPTSLEEAALHMTINADGSLRLVDFFMPWEKRALDGADKDLGTSPLEILPSPFSCGAVRRIGVVTGKSGKTYFLNLDDLGGYKNGKDGLDRVIHVYENLNSVYSGAGVYPLEGGYVYINVIQHPSIVLKFSCSGGVPGFTKVAETPQNNAYVLGTSHGTTTSLNGQEGTGLLWVTDVQGLGLRVYDAVPKAGSLNMIQSFNIPGVNKFSRPVFGDGIVYIGSNQGYLYGFGSPVNVPLNCTSPVDFGSVNIKNSSLSKPVTCKARIALTVTGIELNDAKSKDFTISGLPTTPLQMAVDDTFTVNAKFSPSSVGLSSNDILVNTTNGAGGYSSSTHARLTGTGKSAGPLFQVSPIIVTFKKAVTGQDSNGVTETVLASNLGSRLLTVQSVLYSTTSTDGPFQSWDGQGTALTVGKFTFGNIPTTIQPDDASSINIKFDTSESGTSSCYIRVVTDGGNGTFSVAASAGPAAVAQFEFQTPDGTGWVSHTSGTPFTFGNVTENNSKSLKFRVTNAAPQGGVPLSLTVSKPPFGVAGLVRALNQVDLAEGTSLAPGESANATLICNVPYAQWNTAPYNGTAHWTMNTNDPNSGKQLIEFLCNAVAEQAPPLLSNGQGQFRYVGCYKDNTPGRQLSNQILANDNMTNADCIMGCHAKGLTFCATQYQRECWAGNTIPTTKVSDANCNYYCKGDMKQVCGGNGNIGNDGTYMSLFADTLKWDGNTTQPAPPPEPVVNPGVSAYTSVGCYTESTNGRALPNGKATDKQTVKNCVDACKASNYIYAGVEYGGECWCGNAWGGGAVPAPAADCKMTCNDNSTEYCGGPSRLNAYRLGNGTSSSTTATTLPVTSSTSSFSNLTLISTSGSDAVVSTTTTVTSATSIVMSSTTTPSTPTPTAPYRRAKVGDWVHQGCWTEATNGRALVDRTYANDSMTLDSCAKFCDGLTYFGVEYGRECYCGNALQAGSVNATNQADCSFLCPGDKSQYCGAGVRLELYKIGPAQVSTISSSGQTLFEERIGDTVDSTTTPASKSSPSTTSAATTTTTTTTAVNSTTGASSAASTSTSALASGSSLTPTTSPAPVNSSAAATSSPVVSTRSVVAANFAASASSSAPTSSSLVSTSSSTSSSSSNPPSSTSSATGTSKKASSTTASTQSVSPTPTGPVISNGNSNFTYYGCVLEPNNGRILKKQLLNHVNMTINMCLQTCWKYNYAGVEYGRECWCGNKVNYGGRAATTPGKNVTNSQCNFLCPGNKTELCGSHVRLSLYSRKNLPSTLAGRLFE</sequence>
<dbReference type="InterPro" id="IPR015943">
    <property type="entry name" value="WD40/YVTN_repeat-like_dom_sf"/>
</dbReference>
<dbReference type="InterPro" id="IPR002889">
    <property type="entry name" value="WSC_carb-bd"/>
</dbReference>
<evidence type="ECO:0000256" key="3">
    <source>
        <dbReference type="ARBA" id="ARBA00022729"/>
    </source>
</evidence>
<dbReference type="PANTHER" id="PTHR24269:SF16">
    <property type="entry name" value="PROTEIN SLG1"/>
    <property type="match status" value="1"/>
</dbReference>
<evidence type="ECO:0000256" key="2">
    <source>
        <dbReference type="ARBA" id="ARBA00022692"/>
    </source>
</evidence>
<dbReference type="InterPro" id="IPR011047">
    <property type="entry name" value="Quinoprotein_ADH-like_sf"/>
</dbReference>
<dbReference type="PANTHER" id="PTHR24269">
    <property type="entry name" value="KREMEN PROTEIN"/>
    <property type="match status" value="1"/>
</dbReference>
<dbReference type="Proteomes" id="UP000594364">
    <property type="component" value="Chromosome 2"/>
</dbReference>
<proteinExistence type="predicted"/>
<reference evidence="9 10" key="1">
    <citation type="journal article" date="2018" name="PLoS Genet.">
        <title>Repeat elements organise 3D genome structure and mediate transcription in the filamentous fungus Epichloe festucae.</title>
        <authorList>
            <person name="Winter D.J."/>
            <person name="Ganley A.R.D."/>
            <person name="Young C.A."/>
            <person name="Liachko I."/>
            <person name="Schardl C.L."/>
            <person name="Dupont P.Y."/>
            <person name="Berry D."/>
            <person name="Ram A."/>
            <person name="Scott B."/>
            <person name="Cox M.P."/>
        </authorList>
    </citation>
    <scope>NUCLEOTIDE SEQUENCE [LARGE SCALE GENOMIC DNA]</scope>
    <source>
        <strain evidence="9 10">Fl1</strain>
    </source>
</reference>
<evidence type="ECO:0000313" key="9">
    <source>
        <dbReference type="EMBL" id="QPG98450.1"/>
    </source>
</evidence>
<feature type="region of interest" description="Disordered" evidence="7">
    <location>
        <begin position="1"/>
        <end position="38"/>
    </location>
</feature>
<name>A0A7S9PUT5_EPIFF</name>
<dbReference type="OrthoDB" id="5985073at2759"/>
<dbReference type="SMART" id="SM00321">
    <property type="entry name" value="WSC"/>
    <property type="match status" value="4"/>
</dbReference>
<evidence type="ECO:0000313" key="10">
    <source>
        <dbReference type="Proteomes" id="UP000594364"/>
    </source>
</evidence>
<evidence type="ECO:0000256" key="7">
    <source>
        <dbReference type="SAM" id="MobiDB-lite"/>
    </source>
</evidence>
<keyword evidence="5" id="KW-0472">Membrane</keyword>
<evidence type="ECO:0000256" key="4">
    <source>
        <dbReference type="ARBA" id="ARBA00022989"/>
    </source>
</evidence>
<protein>
    <recommendedName>
        <fullName evidence="8">WSC domain-containing protein</fullName>
    </recommendedName>
</protein>
<evidence type="ECO:0000256" key="1">
    <source>
        <dbReference type="ARBA" id="ARBA00004167"/>
    </source>
</evidence>
<evidence type="ECO:0000256" key="6">
    <source>
        <dbReference type="ARBA" id="ARBA00023180"/>
    </source>
</evidence>
<feature type="domain" description="WSC" evidence="8">
    <location>
        <begin position="1024"/>
        <end position="1115"/>
    </location>
</feature>
<accession>A0A7S9PUT5</accession>
<comment type="subcellular location">
    <subcellularLocation>
        <location evidence="1">Membrane</location>
        <topology evidence="1">Single-pass membrane protein</topology>
    </subcellularLocation>
</comment>
<dbReference type="GO" id="GO:0005886">
    <property type="term" value="C:plasma membrane"/>
    <property type="evidence" value="ECO:0007669"/>
    <property type="project" value="TreeGrafter"/>
</dbReference>
<feature type="region of interest" description="Disordered" evidence="7">
    <location>
        <begin position="1513"/>
        <end position="1567"/>
    </location>
</feature>
<keyword evidence="2" id="KW-0812">Transmembrane</keyword>
<dbReference type="PROSITE" id="PS51212">
    <property type="entry name" value="WSC"/>
    <property type="match status" value="4"/>
</dbReference>
<feature type="region of interest" description="Disordered" evidence="7">
    <location>
        <begin position="1424"/>
        <end position="1496"/>
    </location>
</feature>
<feature type="domain" description="WSC" evidence="8">
    <location>
        <begin position="1310"/>
        <end position="1402"/>
    </location>
</feature>
<gene>
    <name evidence="9" type="ORF">C2857_007621</name>
</gene>
<dbReference type="Pfam" id="PF01822">
    <property type="entry name" value="WSC"/>
    <property type="match status" value="4"/>
</dbReference>
<feature type="compositionally biased region" description="Basic and acidic residues" evidence="7">
    <location>
        <begin position="19"/>
        <end position="31"/>
    </location>
</feature>
<dbReference type="EMBL" id="CP031386">
    <property type="protein sequence ID" value="QPG98450.1"/>
    <property type="molecule type" value="Genomic_DNA"/>
</dbReference>
<organism evidence="9 10">
    <name type="scientific">Epichloe festucae (strain Fl1)</name>
    <dbReference type="NCBI Taxonomy" id="877507"/>
    <lineage>
        <taxon>Eukaryota</taxon>
        <taxon>Fungi</taxon>
        <taxon>Dikarya</taxon>
        <taxon>Ascomycota</taxon>
        <taxon>Pezizomycotina</taxon>
        <taxon>Sordariomycetes</taxon>
        <taxon>Hypocreomycetidae</taxon>
        <taxon>Hypocreales</taxon>
        <taxon>Clavicipitaceae</taxon>
        <taxon>Epichloe</taxon>
    </lineage>
</organism>
<evidence type="ECO:0000256" key="5">
    <source>
        <dbReference type="ARBA" id="ARBA00023136"/>
    </source>
</evidence>
<dbReference type="Gene3D" id="2.130.10.10">
    <property type="entry name" value="YVTN repeat-like/Quinoprotein amine dehydrogenase"/>
    <property type="match status" value="1"/>
</dbReference>